<gene>
    <name evidence="1" type="ORF">GMARGA_LOCUS41156</name>
</gene>
<organism evidence="1 2">
    <name type="scientific">Gigaspora margarita</name>
    <dbReference type="NCBI Taxonomy" id="4874"/>
    <lineage>
        <taxon>Eukaryota</taxon>
        <taxon>Fungi</taxon>
        <taxon>Fungi incertae sedis</taxon>
        <taxon>Mucoromycota</taxon>
        <taxon>Glomeromycotina</taxon>
        <taxon>Glomeromycetes</taxon>
        <taxon>Diversisporales</taxon>
        <taxon>Gigasporaceae</taxon>
        <taxon>Gigaspora</taxon>
    </lineage>
</organism>
<dbReference type="Proteomes" id="UP000789901">
    <property type="component" value="Unassembled WGS sequence"/>
</dbReference>
<dbReference type="EMBL" id="CAJVQB010110831">
    <property type="protein sequence ID" value="CAG8852296.1"/>
    <property type="molecule type" value="Genomic_DNA"/>
</dbReference>
<name>A0ABN7XBE3_GIGMA</name>
<feature type="non-terminal residue" evidence="1">
    <location>
        <position position="43"/>
    </location>
</feature>
<sequence length="43" mass="5201">EQVYQKVDEALDSNIRMDWLETWRILNNIKEIIIEILKDIKNG</sequence>
<protein>
    <submittedName>
        <fullName evidence="1">17822_t:CDS:1</fullName>
    </submittedName>
</protein>
<evidence type="ECO:0000313" key="2">
    <source>
        <dbReference type="Proteomes" id="UP000789901"/>
    </source>
</evidence>
<keyword evidence="2" id="KW-1185">Reference proteome</keyword>
<evidence type="ECO:0000313" key="1">
    <source>
        <dbReference type="EMBL" id="CAG8852296.1"/>
    </source>
</evidence>
<proteinExistence type="predicted"/>
<comment type="caution">
    <text evidence="1">The sequence shown here is derived from an EMBL/GenBank/DDBJ whole genome shotgun (WGS) entry which is preliminary data.</text>
</comment>
<reference evidence="1 2" key="1">
    <citation type="submission" date="2021-06" db="EMBL/GenBank/DDBJ databases">
        <authorList>
            <person name="Kallberg Y."/>
            <person name="Tangrot J."/>
            <person name="Rosling A."/>
        </authorList>
    </citation>
    <scope>NUCLEOTIDE SEQUENCE [LARGE SCALE GENOMIC DNA]</scope>
    <source>
        <strain evidence="1 2">120-4 pot B 10/14</strain>
    </source>
</reference>
<feature type="non-terminal residue" evidence="1">
    <location>
        <position position="1"/>
    </location>
</feature>
<accession>A0ABN7XBE3</accession>